<keyword evidence="2" id="KW-1185">Reference proteome</keyword>
<organism evidence="1 2">
    <name type="scientific">Amphibalanus amphitrite</name>
    <name type="common">Striped barnacle</name>
    <name type="synonym">Balanus amphitrite</name>
    <dbReference type="NCBI Taxonomy" id="1232801"/>
    <lineage>
        <taxon>Eukaryota</taxon>
        <taxon>Metazoa</taxon>
        <taxon>Ecdysozoa</taxon>
        <taxon>Arthropoda</taxon>
        <taxon>Crustacea</taxon>
        <taxon>Multicrustacea</taxon>
        <taxon>Cirripedia</taxon>
        <taxon>Thoracica</taxon>
        <taxon>Thoracicalcarea</taxon>
        <taxon>Balanomorpha</taxon>
        <taxon>Balanoidea</taxon>
        <taxon>Balanidae</taxon>
        <taxon>Amphibalaninae</taxon>
        <taxon>Amphibalanus</taxon>
    </lineage>
</organism>
<gene>
    <name evidence="1" type="ORF">FJT64_011800</name>
</gene>
<comment type="caution">
    <text evidence="1">The sequence shown here is derived from an EMBL/GenBank/DDBJ whole genome shotgun (WGS) entry which is preliminary data.</text>
</comment>
<dbReference type="EMBL" id="VIIS01001991">
    <property type="protein sequence ID" value="KAF0289968.1"/>
    <property type="molecule type" value="Genomic_DNA"/>
</dbReference>
<evidence type="ECO:0000313" key="1">
    <source>
        <dbReference type="EMBL" id="KAF0289968.1"/>
    </source>
</evidence>
<dbReference type="Proteomes" id="UP000440578">
    <property type="component" value="Unassembled WGS sequence"/>
</dbReference>
<sequence>MALRQGYSDTNRINRLEERCGRLESLVDQLAVRVLALEPVPARPRPGPALFTAVRPSRQQQQPTGCAEPKDAELTLATGERRWRGVQWTRLGVEDDWRGSNGEWVGIE</sequence>
<dbReference type="AlphaFoldDB" id="A0A6A4VHZ7"/>
<accession>A0A6A4VHZ7</accession>
<proteinExistence type="predicted"/>
<protein>
    <submittedName>
        <fullName evidence="1">Uncharacterized protein</fullName>
    </submittedName>
</protein>
<name>A0A6A4VHZ7_AMPAM</name>
<evidence type="ECO:0000313" key="2">
    <source>
        <dbReference type="Proteomes" id="UP000440578"/>
    </source>
</evidence>
<reference evidence="1 2" key="1">
    <citation type="submission" date="2019-07" db="EMBL/GenBank/DDBJ databases">
        <title>Draft genome assembly of a fouling barnacle, Amphibalanus amphitrite (Darwin, 1854): The first reference genome for Thecostraca.</title>
        <authorList>
            <person name="Kim W."/>
        </authorList>
    </citation>
    <scope>NUCLEOTIDE SEQUENCE [LARGE SCALE GENOMIC DNA]</scope>
    <source>
        <strain evidence="1">SNU_AA5</strain>
        <tissue evidence="1">Soma without cirri and trophi</tissue>
    </source>
</reference>